<dbReference type="Proteomes" id="UP000663760">
    <property type="component" value="Chromosome 1"/>
</dbReference>
<organism evidence="4 5">
    <name type="scientific">Spirodela intermedia</name>
    <name type="common">Intermediate duckweed</name>
    <dbReference type="NCBI Taxonomy" id="51605"/>
    <lineage>
        <taxon>Eukaryota</taxon>
        <taxon>Viridiplantae</taxon>
        <taxon>Streptophyta</taxon>
        <taxon>Embryophyta</taxon>
        <taxon>Tracheophyta</taxon>
        <taxon>Spermatophyta</taxon>
        <taxon>Magnoliopsida</taxon>
        <taxon>Liliopsida</taxon>
        <taxon>Araceae</taxon>
        <taxon>Lemnoideae</taxon>
        <taxon>Spirodela</taxon>
    </lineage>
</organism>
<keyword evidence="3" id="KW-0812">Transmembrane</keyword>
<dbReference type="InterPro" id="IPR018520">
    <property type="entry name" value="UPP_synth-like_CS"/>
</dbReference>
<dbReference type="EMBL" id="LR746264">
    <property type="protein sequence ID" value="CAA7389469.1"/>
    <property type="molecule type" value="Genomic_DNA"/>
</dbReference>
<protein>
    <recommendedName>
        <fullName evidence="3">Alkyl transferase</fullName>
        <ecNumber evidence="3">2.5.1.-</ecNumber>
    </recommendedName>
</protein>
<reference evidence="4" key="1">
    <citation type="submission" date="2020-02" db="EMBL/GenBank/DDBJ databases">
        <authorList>
            <person name="Scholz U."/>
            <person name="Mascher M."/>
            <person name="Fiebig A."/>
        </authorList>
    </citation>
    <scope>NUCLEOTIDE SEQUENCE</scope>
</reference>
<dbReference type="SUPFAM" id="SSF64005">
    <property type="entry name" value="Undecaprenyl diphosphate synthase"/>
    <property type="match status" value="1"/>
</dbReference>
<evidence type="ECO:0000256" key="1">
    <source>
        <dbReference type="ARBA" id="ARBA00005432"/>
    </source>
</evidence>
<dbReference type="PROSITE" id="PS01066">
    <property type="entry name" value="UPP_SYNTHASE"/>
    <property type="match status" value="1"/>
</dbReference>
<accession>A0A7I8JZI7</accession>
<dbReference type="InterPro" id="IPR036424">
    <property type="entry name" value="UPP_synth-like_sf"/>
</dbReference>
<dbReference type="GO" id="GO:0045547">
    <property type="term" value="F:ditrans,polycis-polyprenyl diphosphate synthase [(2E,6E)-farnesyl diphosphate specific] activity"/>
    <property type="evidence" value="ECO:0007669"/>
    <property type="project" value="TreeGrafter"/>
</dbReference>
<dbReference type="GO" id="GO:0005783">
    <property type="term" value="C:endoplasmic reticulum"/>
    <property type="evidence" value="ECO:0007669"/>
    <property type="project" value="TreeGrafter"/>
</dbReference>
<feature type="transmembrane region" description="Helical" evidence="3">
    <location>
        <begin position="24"/>
        <end position="43"/>
    </location>
</feature>
<dbReference type="PANTHER" id="PTHR10291:SF43">
    <property type="entry name" value="DEHYDRODOLICHYL DIPHOSPHATE SYNTHASE COMPLEX SUBUNIT DHDDS"/>
    <property type="match status" value="1"/>
</dbReference>
<evidence type="ECO:0000256" key="2">
    <source>
        <dbReference type="ARBA" id="ARBA00022679"/>
    </source>
</evidence>
<dbReference type="EC" id="2.5.1.-" evidence="3"/>
<dbReference type="OrthoDB" id="4173905at2759"/>
<keyword evidence="3" id="KW-0472">Membrane</keyword>
<keyword evidence="2 3" id="KW-0808">Transferase</keyword>
<dbReference type="Pfam" id="PF01255">
    <property type="entry name" value="Prenyltransf"/>
    <property type="match status" value="1"/>
</dbReference>
<dbReference type="InterPro" id="IPR001441">
    <property type="entry name" value="UPP_synth-like"/>
</dbReference>
<keyword evidence="3" id="KW-1133">Transmembrane helix</keyword>
<evidence type="ECO:0000313" key="4">
    <source>
        <dbReference type="EMBL" id="CAA7389469.1"/>
    </source>
</evidence>
<evidence type="ECO:0000256" key="3">
    <source>
        <dbReference type="RuleBase" id="RU363018"/>
    </source>
</evidence>
<sequence length="274" mass="31164">MESSKSPPSANVFGGFWGFLRRCLFYVLTLGPMPTHVAFIMDGNRRFTRIRKMETGAGHRAGLTSLMSALQYCYEMGITYVTVYAFSIDNFRRKPEEVEHVMNLMLEKLENLLEEESLVTKYGVRVNFWGNLRMLSEPVRLAIEKAMAATSANTGPVLSVCVAYTSTAEITHAVEESCRERLKAVQEGRSSVATLSVKDVERSLYTAGCPDPDVVIRTSGETRLSNFLLWQTSITHLQNPSVLWPGFSIRHLVWSILEYQRAQPYLEKRKRFNF</sequence>
<dbReference type="HAMAP" id="MF_01139">
    <property type="entry name" value="ISPT"/>
    <property type="match status" value="1"/>
</dbReference>
<proteinExistence type="inferred from homology"/>
<evidence type="ECO:0000313" key="5">
    <source>
        <dbReference type="Proteomes" id="UP000663760"/>
    </source>
</evidence>
<dbReference type="NCBIfam" id="TIGR00055">
    <property type="entry name" value="uppS"/>
    <property type="match status" value="1"/>
</dbReference>
<dbReference type="Gene3D" id="3.40.1180.10">
    <property type="entry name" value="Decaprenyl diphosphate synthase-like"/>
    <property type="match status" value="1"/>
</dbReference>
<gene>
    <name evidence="4" type="ORF">SI8410_01001517</name>
</gene>
<name>A0A7I8JZI7_SPIIN</name>
<dbReference type="CDD" id="cd00475">
    <property type="entry name" value="Cis_IPPS"/>
    <property type="match status" value="1"/>
</dbReference>
<keyword evidence="5" id="KW-1185">Reference proteome</keyword>
<comment type="similarity">
    <text evidence="1 3">Belongs to the UPP synthase family.</text>
</comment>
<dbReference type="PANTHER" id="PTHR10291">
    <property type="entry name" value="DEHYDRODOLICHYL DIPHOSPHATE SYNTHASE FAMILY MEMBER"/>
    <property type="match status" value="1"/>
</dbReference>
<dbReference type="GO" id="GO:0016094">
    <property type="term" value="P:polyprenol biosynthetic process"/>
    <property type="evidence" value="ECO:0007669"/>
    <property type="project" value="TreeGrafter"/>
</dbReference>
<dbReference type="AlphaFoldDB" id="A0A7I8JZI7"/>